<dbReference type="GO" id="GO:0016810">
    <property type="term" value="F:hydrolase activity, acting on carbon-nitrogen (but not peptide) bonds"/>
    <property type="evidence" value="ECO:0007669"/>
    <property type="project" value="InterPro"/>
</dbReference>
<evidence type="ECO:0000259" key="3">
    <source>
        <dbReference type="PROSITE" id="PS51677"/>
    </source>
</evidence>
<dbReference type="EMBL" id="JAROYP010000006">
    <property type="protein sequence ID" value="MDH5161796.1"/>
    <property type="molecule type" value="Genomic_DNA"/>
</dbReference>
<dbReference type="Proteomes" id="UP001159179">
    <property type="component" value="Unassembled WGS sequence"/>
</dbReference>
<evidence type="ECO:0000256" key="1">
    <source>
        <dbReference type="SAM" id="MobiDB-lite"/>
    </source>
</evidence>
<dbReference type="AlphaFoldDB" id="A0AAW6T0L8"/>
<dbReference type="InterPro" id="IPR011330">
    <property type="entry name" value="Glyco_hydro/deAcase_b/a-brl"/>
</dbReference>
<keyword evidence="2" id="KW-0812">Transmembrane</keyword>
<dbReference type="PANTHER" id="PTHR10587:SF125">
    <property type="entry name" value="POLYSACCHARIDE DEACETYLASE YHEN-RELATED"/>
    <property type="match status" value="1"/>
</dbReference>
<protein>
    <submittedName>
        <fullName evidence="4">Polysaccharide deacetylase family protein</fullName>
    </submittedName>
</protein>
<feature type="compositionally biased region" description="Basic and acidic residues" evidence="1">
    <location>
        <begin position="50"/>
        <end position="101"/>
    </location>
</feature>
<dbReference type="InterPro" id="IPR050248">
    <property type="entry name" value="Polysacc_deacetylase_ArnD"/>
</dbReference>
<dbReference type="Gene3D" id="3.20.20.370">
    <property type="entry name" value="Glycoside hydrolase/deacetylase"/>
    <property type="match status" value="1"/>
</dbReference>
<keyword evidence="2" id="KW-0472">Membrane</keyword>
<comment type="caution">
    <text evidence="4">The sequence shown here is derived from an EMBL/GenBank/DDBJ whole genome shotgun (WGS) entry which is preliminary data.</text>
</comment>
<proteinExistence type="predicted"/>
<keyword evidence="2" id="KW-1133">Transmembrane helix</keyword>
<accession>A0AAW6T0L8</accession>
<dbReference type="SUPFAM" id="SSF88713">
    <property type="entry name" value="Glycoside hydrolase/deacetylase"/>
    <property type="match status" value="1"/>
</dbReference>
<reference evidence="4" key="1">
    <citation type="submission" date="2023-03" db="EMBL/GenBank/DDBJ databases">
        <title>Bacterial isolates from washroom surfaces on a university campus.</title>
        <authorList>
            <person name="Holman D.B."/>
            <person name="Gzyl K.E."/>
            <person name="Taheri A.E."/>
        </authorList>
    </citation>
    <scope>NUCLEOTIDE SEQUENCE</scope>
    <source>
        <strain evidence="4">RD03</strain>
    </source>
</reference>
<dbReference type="CDD" id="cd10944">
    <property type="entry name" value="CE4_SmPgdA_like"/>
    <property type="match status" value="1"/>
</dbReference>
<feature type="region of interest" description="Disordered" evidence="1">
    <location>
        <begin position="42"/>
        <end position="146"/>
    </location>
</feature>
<evidence type="ECO:0000313" key="4">
    <source>
        <dbReference type="EMBL" id="MDH5161796.1"/>
    </source>
</evidence>
<dbReference type="RefSeq" id="WP_280616895.1">
    <property type="nucleotide sequence ID" value="NZ_JAROYP010000006.1"/>
</dbReference>
<feature type="compositionally biased region" description="Basic and acidic residues" evidence="1">
    <location>
        <begin position="111"/>
        <end position="125"/>
    </location>
</feature>
<organism evidence="4 5">
    <name type="scientific">Heyndrickxia oleronia</name>
    <dbReference type="NCBI Taxonomy" id="38875"/>
    <lineage>
        <taxon>Bacteria</taxon>
        <taxon>Bacillati</taxon>
        <taxon>Bacillota</taxon>
        <taxon>Bacilli</taxon>
        <taxon>Bacillales</taxon>
        <taxon>Bacillaceae</taxon>
        <taxon>Heyndrickxia</taxon>
    </lineage>
</organism>
<dbReference type="GO" id="GO:0005975">
    <property type="term" value="P:carbohydrate metabolic process"/>
    <property type="evidence" value="ECO:0007669"/>
    <property type="project" value="InterPro"/>
</dbReference>
<sequence length="349" mass="40168">MKKKLNRRGKISLIGLVMLVSFVIIGFKIHSQQVSDPTAKAAEVIAKSQSQKEDSVEQEHKLVKKVEKSQKANQPVKKEQEKKQEKEIVDTKTEQEKKESTTQEQKQVAKNPEKEKKQEEADTSSKNETSSASVDKNNNIINPTLPLVKPSEGKVVYLTFDDGPSNRMGDLMNILDQYQAEATFFWLEPNMRRFPTEVQDAIQRGFSIGLHGVTHDVKKIYVSKDTVVSEMVTANQTLEKLAGITTHLIRTPYGSHPYMKPEYKKAVHDQGFILWDWNVDSRDWKYRDSRYVNDVIQQVENLVAKNIPPVILMHDRTETINHLPELLNYLKNQGYTFKKLEQKNMPVQF</sequence>
<feature type="compositionally biased region" description="Polar residues" evidence="1">
    <location>
        <begin position="126"/>
        <end position="142"/>
    </location>
</feature>
<feature type="domain" description="NodB homology" evidence="3">
    <location>
        <begin position="154"/>
        <end position="338"/>
    </location>
</feature>
<evidence type="ECO:0000256" key="2">
    <source>
        <dbReference type="SAM" id="Phobius"/>
    </source>
</evidence>
<dbReference type="Pfam" id="PF01522">
    <property type="entry name" value="Polysacc_deac_1"/>
    <property type="match status" value="1"/>
</dbReference>
<gene>
    <name evidence="4" type="ORF">P5X88_12675</name>
</gene>
<evidence type="ECO:0000313" key="5">
    <source>
        <dbReference type="Proteomes" id="UP001159179"/>
    </source>
</evidence>
<name>A0AAW6T0L8_9BACI</name>
<dbReference type="PROSITE" id="PS51677">
    <property type="entry name" value="NODB"/>
    <property type="match status" value="1"/>
</dbReference>
<dbReference type="InterPro" id="IPR002509">
    <property type="entry name" value="NODB_dom"/>
</dbReference>
<dbReference type="PANTHER" id="PTHR10587">
    <property type="entry name" value="GLYCOSYL TRANSFERASE-RELATED"/>
    <property type="match status" value="1"/>
</dbReference>
<feature type="transmembrane region" description="Helical" evidence="2">
    <location>
        <begin position="12"/>
        <end position="30"/>
    </location>
</feature>